<evidence type="ECO:0000256" key="3">
    <source>
        <dbReference type="ARBA" id="ARBA00023125"/>
    </source>
</evidence>
<evidence type="ECO:0000313" key="7">
    <source>
        <dbReference type="Proteomes" id="UP000013776"/>
    </source>
</evidence>
<dbReference type="InterPro" id="IPR050797">
    <property type="entry name" value="Carb_Metab_Trans_Reg"/>
</dbReference>
<accession>R4XAV2</accession>
<dbReference type="eggNOG" id="ENOG502QRVJ">
    <property type="taxonomic scope" value="Eukaryota"/>
</dbReference>
<keyword evidence="3" id="KW-0238">DNA-binding</keyword>
<keyword evidence="7" id="KW-1185">Reference proteome</keyword>
<dbReference type="PANTHER" id="PTHR31668">
    <property type="entry name" value="GLUCOSE TRANSPORT TRANSCRIPTION REGULATOR RGT1-RELATED-RELATED"/>
    <property type="match status" value="1"/>
</dbReference>
<evidence type="ECO:0000256" key="2">
    <source>
        <dbReference type="ARBA" id="ARBA00023015"/>
    </source>
</evidence>
<dbReference type="AlphaFoldDB" id="R4XAV2"/>
<proteinExistence type="predicted"/>
<evidence type="ECO:0008006" key="8">
    <source>
        <dbReference type="Google" id="ProtNLM"/>
    </source>
</evidence>
<keyword evidence="1" id="KW-0479">Metal-binding</keyword>
<keyword evidence="2" id="KW-0805">Transcription regulation</keyword>
<evidence type="ECO:0000313" key="6">
    <source>
        <dbReference type="EMBL" id="CCG82674.1"/>
    </source>
</evidence>
<gene>
    <name evidence="6" type="ORF">TAPDE_002773</name>
</gene>
<comment type="caution">
    <text evidence="6">The sequence shown here is derived from an EMBL/GenBank/DDBJ whole genome shotgun (WGS) entry which is preliminary data.</text>
</comment>
<name>R4XAV2_TAPDE</name>
<evidence type="ECO:0000256" key="1">
    <source>
        <dbReference type="ARBA" id="ARBA00022723"/>
    </source>
</evidence>
<dbReference type="EMBL" id="CAHR02000095">
    <property type="protein sequence ID" value="CCG82674.1"/>
    <property type="molecule type" value="Genomic_DNA"/>
</dbReference>
<dbReference type="OrthoDB" id="5426978at2759"/>
<dbReference type="STRING" id="1097556.R4XAV2"/>
<dbReference type="CDD" id="cd12148">
    <property type="entry name" value="fungal_TF_MHR"/>
    <property type="match status" value="1"/>
</dbReference>
<sequence length="414" mass="46590">MTASIPTLVSYHDSNHHDGAHNADHPGWHQHAIDRWFILYQPTFPVLQDQTQFEGFGEPVHPLLRSALLLAIYSITFRSRTDEKIDALLAEQLLSRYNRGLARERARNLDDRLAHLQVTMLLAIEADQRGYEVATSVHTVGFWLGQATGEAYDMKLHREDFSAAGPAQALLGRKLFLILIVLDRWHSVSTSSPPFVADTNAKFDIEMSFSGITNHLYHLSLVVGDVYQTIMTPRQHAHDAALTAVGLKAEIENWRERVDVIWGQSNLLHVAYWHLCILSLLSTSTDISEVSNLRDVALRMASTLPNSATPYTPLNHHFYALTTCVLSYLLNFDEARQDARKGLHDLREAIQRHKDLVEEDECSWDAKLLEVIGRLQASCSTSEACGRSADSRMLLSSIRHSGYLLSIDSAALFL</sequence>
<keyword evidence="5" id="KW-0539">Nucleus</keyword>
<protein>
    <recommendedName>
        <fullName evidence="8">Transcription factor domain-containing protein</fullName>
    </recommendedName>
</protein>
<dbReference type="PANTHER" id="PTHR31668:SF26">
    <property type="entry name" value="GLUCOSE TRANSPORT TRANSCRIPTION REGULATOR RGT1-RELATED"/>
    <property type="match status" value="1"/>
</dbReference>
<keyword evidence="4" id="KW-0804">Transcription</keyword>
<reference evidence="6 7" key="1">
    <citation type="journal article" date="2013" name="MBio">
        <title>Genome sequencing of the plant pathogen Taphrina deformans, the causal agent of peach leaf curl.</title>
        <authorList>
            <person name="Cisse O.H."/>
            <person name="Almeida J.M.G.C.F."/>
            <person name="Fonseca A."/>
            <person name="Kumar A.A."/>
            <person name="Salojaervi J."/>
            <person name="Overmyer K."/>
            <person name="Hauser P.M."/>
            <person name="Pagni M."/>
        </authorList>
    </citation>
    <scope>NUCLEOTIDE SEQUENCE [LARGE SCALE GENOMIC DNA]</scope>
    <source>
        <strain evidence="7">PYCC 5710 / ATCC 11124 / CBS 356.35 / IMI 108563 / JCM 9778 / NBRC 8474</strain>
    </source>
</reference>
<evidence type="ECO:0000256" key="4">
    <source>
        <dbReference type="ARBA" id="ARBA00023163"/>
    </source>
</evidence>
<organism evidence="6 7">
    <name type="scientific">Taphrina deformans (strain PYCC 5710 / ATCC 11124 / CBS 356.35 / IMI 108563 / JCM 9778 / NBRC 8474)</name>
    <name type="common">Peach leaf curl fungus</name>
    <name type="synonym">Lalaria deformans</name>
    <dbReference type="NCBI Taxonomy" id="1097556"/>
    <lineage>
        <taxon>Eukaryota</taxon>
        <taxon>Fungi</taxon>
        <taxon>Dikarya</taxon>
        <taxon>Ascomycota</taxon>
        <taxon>Taphrinomycotina</taxon>
        <taxon>Taphrinomycetes</taxon>
        <taxon>Taphrinales</taxon>
        <taxon>Taphrinaceae</taxon>
        <taxon>Taphrina</taxon>
    </lineage>
</organism>
<dbReference type="GO" id="GO:0046872">
    <property type="term" value="F:metal ion binding"/>
    <property type="evidence" value="ECO:0007669"/>
    <property type="project" value="UniProtKB-KW"/>
</dbReference>
<dbReference type="Proteomes" id="UP000013776">
    <property type="component" value="Unassembled WGS sequence"/>
</dbReference>
<dbReference type="GO" id="GO:0003677">
    <property type="term" value="F:DNA binding"/>
    <property type="evidence" value="ECO:0007669"/>
    <property type="project" value="UniProtKB-KW"/>
</dbReference>
<evidence type="ECO:0000256" key="5">
    <source>
        <dbReference type="ARBA" id="ARBA00023242"/>
    </source>
</evidence>
<dbReference type="VEuPathDB" id="FungiDB:TAPDE_002773"/>